<sequence>MTAAAYTDVIETVLLPYVLDGPFPDGLYHFQQDGASVHTATKVRELDSLGVMTLDWPAGSPDLNIIENVWGLLKKNLAKQPGLTRCSSNDLWGAVEKEWVRLRNDPTLVTTFTSLSLREQSCSCLVELQRDISLPYCNLLRHQ</sequence>
<evidence type="ECO:0000313" key="2">
    <source>
        <dbReference type="Proteomes" id="UP000821865"/>
    </source>
</evidence>
<gene>
    <name evidence="1" type="ORF">HPB49_024581</name>
</gene>
<protein>
    <submittedName>
        <fullName evidence="1">Uncharacterized protein</fullName>
    </submittedName>
</protein>
<comment type="caution">
    <text evidence="1">The sequence shown here is derived from an EMBL/GenBank/DDBJ whole genome shotgun (WGS) entry which is preliminary data.</text>
</comment>
<dbReference type="EMBL" id="CM023478">
    <property type="protein sequence ID" value="KAH7934295.1"/>
    <property type="molecule type" value="Genomic_DNA"/>
</dbReference>
<proteinExistence type="predicted"/>
<organism evidence="1 2">
    <name type="scientific">Dermacentor silvarum</name>
    <name type="common">Tick</name>
    <dbReference type="NCBI Taxonomy" id="543639"/>
    <lineage>
        <taxon>Eukaryota</taxon>
        <taxon>Metazoa</taxon>
        <taxon>Ecdysozoa</taxon>
        <taxon>Arthropoda</taxon>
        <taxon>Chelicerata</taxon>
        <taxon>Arachnida</taxon>
        <taxon>Acari</taxon>
        <taxon>Parasitiformes</taxon>
        <taxon>Ixodida</taxon>
        <taxon>Ixodoidea</taxon>
        <taxon>Ixodidae</taxon>
        <taxon>Rhipicephalinae</taxon>
        <taxon>Dermacentor</taxon>
    </lineage>
</organism>
<reference evidence="1" key="1">
    <citation type="submission" date="2020-05" db="EMBL/GenBank/DDBJ databases">
        <title>Large-scale comparative analyses of tick genomes elucidate their genetic diversity and vector capacities.</title>
        <authorList>
            <person name="Jia N."/>
            <person name="Wang J."/>
            <person name="Shi W."/>
            <person name="Du L."/>
            <person name="Sun Y."/>
            <person name="Zhan W."/>
            <person name="Jiang J."/>
            <person name="Wang Q."/>
            <person name="Zhang B."/>
            <person name="Ji P."/>
            <person name="Sakyi L.B."/>
            <person name="Cui X."/>
            <person name="Yuan T."/>
            <person name="Jiang B."/>
            <person name="Yang W."/>
            <person name="Lam T.T.-Y."/>
            <person name="Chang Q."/>
            <person name="Ding S."/>
            <person name="Wang X."/>
            <person name="Zhu J."/>
            <person name="Ruan X."/>
            <person name="Zhao L."/>
            <person name="Wei J."/>
            <person name="Que T."/>
            <person name="Du C."/>
            <person name="Cheng J."/>
            <person name="Dai P."/>
            <person name="Han X."/>
            <person name="Huang E."/>
            <person name="Gao Y."/>
            <person name="Liu J."/>
            <person name="Shao H."/>
            <person name="Ye R."/>
            <person name="Li L."/>
            <person name="Wei W."/>
            <person name="Wang X."/>
            <person name="Wang C."/>
            <person name="Yang T."/>
            <person name="Huo Q."/>
            <person name="Li W."/>
            <person name="Guo W."/>
            <person name="Chen H."/>
            <person name="Zhou L."/>
            <person name="Ni X."/>
            <person name="Tian J."/>
            <person name="Zhou Y."/>
            <person name="Sheng Y."/>
            <person name="Liu T."/>
            <person name="Pan Y."/>
            <person name="Xia L."/>
            <person name="Li J."/>
            <person name="Zhao F."/>
            <person name="Cao W."/>
        </authorList>
    </citation>
    <scope>NUCLEOTIDE SEQUENCE</scope>
    <source>
        <strain evidence="1">Dsil-2018</strain>
    </source>
</reference>
<evidence type="ECO:0000313" key="1">
    <source>
        <dbReference type="EMBL" id="KAH7934295.1"/>
    </source>
</evidence>
<name>A0ACB8C652_DERSI</name>
<keyword evidence="2" id="KW-1185">Reference proteome</keyword>
<accession>A0ACB8C652</accession>
<dbReference type="Proteomes" id="UP000821865">
    <property type="component" value="Chromosome 9"/>
</dbReference>